<evidence type="ECO:0000313" key="3">
    <source>
        <dbReference type="Proteomes" id="UP000283855"/>
    </source>
</evidence>
<comment type="caution">
    <text evidence="2">The sequence shown here is derived from an EMBL/GenBank/DDBJ whole genome shotgun (WGS) entry which is preliminary data.</text>
</comment>
<keyword evidence="1" id="KW-0812">Transmembrane</keyword>
<sequence length="141" mass="15883">MNGVLIFTLFVCIICLAVLIYLYLKFDKQKAMALPKEALHYADDSVKSAEEIGKFLKERAEICSISFSSNIISSADANEIYRGRAAGVIALIRMGHRLGYELVVRECIKPNENDLKAEKESDEVKKKKLIDDKVKEILGEK</sequence>
<dbReference type="EMBL" id="QSFT01000037">
    <property type="protein sequence ID" value="RHA73393.1"/>
    <property type="molecule type" value="Genomic_DNA"/>
</dbReference>
<reference evidence="2 3" key="1">
    <citation type="submission" date="2018-08" db="EMBL/GenBank/DDBJ databases">
        <title>A genome reference for cultivated species of the human gut microbiota.</title>
        <authorList>
            <person name="Zou Y."/>
            <person name="Xue W."/>
            <person name="Luo G."/>
        </authorList>
    </citation>
    <scope>NUCLEOTIDE SEQUENCE [LARGE SCALE GENOMIC DNA]</scope>
    <source>
        <strain evidence="2 3">AM42-38</strain>
    </source>
</reference>
<keyword evidence="1" id="KW-0472">Membrane</keyword>
<proteinExistence type="predicted"/>
<evidence type="ECO:0000256" key="1">
    <source>
        <dbReference type="SAM" id="Phobius"/>
    </source>
</evidence>
<dbReference type="Proteomes" id="UP000283855">
    <property type="component" value="Unassembled WGS sequence"/>
</dbReference>
<name>A0A413SW92_9BACT</name>
<dbReference type="AlphaFoldDB" id="A0A413SW92"/>
<gene>
    <name evidence="2" type="ORF">DW921_13125</name>
</gene>
<organism evidence="2 3">
    <name type="scientific">Phocaeicola coprophilus</name>
    <dbReference type="NCBI Taxonomy" id="387090"/>
    <lineage>
        <taxon>Bacteria</taxon>
        <taxon>Pseudomonadati</taxon>
        <taxon>Bacteroidota</taxon>
        <taxon>Bacteroidia</taxon>
        <taxon>Bacteroidales</taxon>
        <taxon>Bacteroidaceae</taxon>
        <taxon>Phocaeicola</taxon>
    </lineage>
</organism>
<feature type="transmembrane region" description="Helical" evidence="1">
    <location>
        <begin position="6"/>
        <end position="24"/>
    </location>
</feature>
<accession>A0A413SW92</accession>
<evidence type="ECO:0000313" key="2">
    <source>
        <dbReference type="EMBL" id="RHA73393.1"/>
    </source>
</evidence>
<keyword evidence="1" id="KW-1133">Transmembrane helix</keyword>
<protein>
    <submittedName>
        <fullName evidence="2">Uncharacterized protein</fullName>
    </submittedName>
</protein>
<dbReference type="RefSeq" id="WP_118244412.1">
    <property type="nucleotide sequence ID" value="NZ_CABJGD010000037.1"/>
</dbReference>